<dbReference type="AlphaFoldDB" id="A0A2T0B7G3"/>
<dbReference type="GO" id="GO:0004619">
    <property type="term" value="F:phosphoglycerate mutase activity"/>
    <property type="evidence" value="ECO:0007669"/>
    <property type="project" value="UniProtKB-EC"/>
</dbReference>
<dbReference type="Proteomes" id="UP000239706">
    <property type="component" value="Unassembled WGS sequence"/>
</dbReference>
<dbReference type="InterPro" id="IPR029033">
    <property type="entry name" value="His_PPase_superfam"/>
</dbReference>
<dbReference type="Pfam" id="PF00300">
    <property type="entry name" value="His_Phos_1"/>
    <property type="match status" value="1"/>
</dbReference>
<evidence type="ECO:0000313" key="8">
    <source>
        <dbReference type="Proteomes" id="UP000239706"/>
    </source>
</evidence>
<evidence type="ECO:0000256" key="2">
    <source>
        <dbReference type="ARBA" id="ARBA00012028"/>
    </source>
</evidence>
<evidence type="ECO:0000256" key="5">
    <source>
        <dbReference type="PIRSR" id="PIRSR613078-1"/>
    </source>
</evidence>
<evidence type="ECO:0000256" key="1">
    <source>
        <dbReference type="ARBA" id="ARBA00006717"/>
    </source>
</evidence>
<feature type="active site" description="Tele-phosphohistidine intermediate" evidence="5">
    <location>
        <position position="10"/>
    </location>
</feature>
<proteinExistence type="inferred from homology"/>
<keyword evidence="3" id="KW-0324">Glycolysis</keyword>
<evidence type="ECO:0000256" key="4">
    <source>
        <dbReference type="ARBA" id="ARBA00023235"/>
    </source>
</evidence>
<dbReference type="GO" id="GO:0016787">
    <property type="term" value="F:hydrolase activity"/>
    <property type="evidence" value="ECO:0007669"/>
    <property type="project" value="UniProtKB-KW"/>
</dbReference>
<feature type="active site" description="Proton donor/acceptor" evidence="5">
    <location>
        <position position="83"/>
    </location>
</feature>
<dbReference type="EMBL" id="PVXO01000017">
    <property type="protein sequence ID" value="PRR79737.1"/>
    <property type="molecule type" value="Genomic_DNA"/>
</dbReference>
<dbReference type="InterPro" id="IPR013078">
    <property type="entry name" value="His_Pase_superF_clade-1"/>
</dbReference>
<feature type="binding site" evidence="6">
    <location>
        <position position="59"/>
    </location>
    <ligand>
        <name>substrate</name>
    </ligand>
</feature>
<evidence type="ECO:0000313" key="7">
    <source>
        <dbReference type="EMBL" id="PRR79737.1"/>
    </source>
</evidence>
<dbReference type="GO" id="GO:0006096">
    <property type="term" value="P:glycolytic process"/>
    <property type="evidence" value="ECO:0007669"/>
    <property type="project" value="UniProtKB-KW"/>
</dbReference>
<organism evidence="7 8">
    <name type="scientific">Clostridium liquoris</name>
    <dbReference type="NCBI Taxonomy" id="1289519"/>
    <lineage>
        <taxon>Bacteria</taxon>
        <taxon>Bacillati</taxon>
        <taxon>Bacillota</taxon>
        <taxon>Clostridia</taxon>
        <taxon>Eubacteriales</taxon>
        <taxon>Clostridiaceae</taxon>
        <taxon>Clostridium</taxon>
    </lineage>
</organism>
<reference evidence="7 8" key="1">
    <citation type="submission" date="2018-03" db="EMBL/GenBank/DDBJ databases">
        <title>Genome sequence of Clostridium liquoris DSM 100320.</title>
        <authorList>
            <person name="Poehlein A."/>
            <person name="Daniel R."/>
        </authorList>
    </citation>
    <scope>NUCLEOTIDE SEQUENCE [LARGE SCALE GENOMIC DNA]</scope>
    <source>
        <strain evidence="7 8">DSM 100320</strain>
    </source>
</reference>
<dbReference type="OrthoDB" id="9781415at2"/>
<dbReference type="InterPro" id="IPR005952">
    <property type="entry name" value="Phosphogly_mut1"/>
</dbReference>
<keyword evidence="4" id="KW-0413">Isomerase</keyword>
<accession>A0A2T0B7G3</accession>
<evidence type="ECO:0000256" key="6">
    <source>
        <dbReference type="PIRSR" id="PIRSR613078-2"/>
    </source>
</evidence>
<keyword evidence="8" id="KW-1185">Reference proteome</keyword>
<dbReference type="PROSITE" id="PS00175">
    <property type="entry name" value="PG_MUTASE"/>
    <property type="match status" value="1"/>
</dbReference>
<feature type="binding site" evidence="6">
    <location>
        <begin position="9"/>
        <end position="16"/>
    </location>
    <ligand>
        <name>substrate</name>
    </ligand>
</feature>
<dbReference type="SMART" id="SM00855">
    <property type="entry name" value="PGAM"/>
    <property type="match status" value="1"/>
</dbReference>
<evidence type="ECO:0000256" key="3">
    <source>
        <dbReference type="ARBA" id="ARBA00023152"/>
    </source>
</evidence>
<dbReference type="CDD" id="cd07067">
    <property type="entry name" value="HP_PGM_like"/>
    <property type="match status" value="1"/>
</dbReference>
<keyword evidence="7" id="KW-0378">Hydrolase</keyword>
<dbReference type="RefSeq" id="WP_106062877.1">
    <property type="nucleotide sequence ID" value="NZ_PVXO01000017.1"/>
</dbReference>
<dbReference type="Gene3D" id="3.40.50.1240">
    <property type="entry name" value="Phosphoglycerate mutase-like"/>
    <property type="match status" value="1"/>
</dbReference>
<protein>
    <recommendedName>
        <fullName evidence="2">phosphoglycerate mutase (2,3-diphosphoglycerate-dependent)</fullName>
        <ecNumber evidence="2">5.4.2.11</ecNumber>
    </recommendedName>
</protein>
<sequence>MTTTLFITRHGQTVWNIEKRMQGWKDSHLTEDGINQAISLGKRIEKIDIDYIYTSPTGRAYNTAEIVRGKRNIPIIVDNRIREINMGKWEGMTQIEIDNLYKEEFFNFWNAPQLYEPVGGESFIQVRERVSNFIEEITKKHEGKNILIVTHTIALKSIMSYIQHTPLERFWAPPYIHPTSLTVVKIQNENKEVIMYADASHIEDTKEIKAV</sequence>
<dbReference type="PIRSF" id="PIRSF000709">
    <property type="entry name" value="6PFK_2-Ptase"/>
    <property type="match status" value="1"/>
</dbReference>
<dbReference type="SUPFAM" id="SSF53254">
    <property type="entry name" value="Phosphoglycerate mutase-like"/>
    <property type="match status" value="1"/>
</dbReference>
<dbReference type="PANTHER" id="PTHR11931">
    <property type="entry name" value="PHOSPHOGLYCERATE MUTASE"/>
    <property type="match status" value="1"/>
</dbReference>
<name>A0A2T0B7G3_9CLOT</name>
<comment type="caution">
    <text evidence="7">The sequence shown here is derived from an EMBL/GenBank/DDBJ whole genome shotgun (WGS) entry which is preliminary data.</text>
</comment>
<dbReference type="EC" id="5.4.2.11" evidence="2"/>
<comment type="similarity">
    <text evidence="1">Belongs to the phosphoglycerate mutase family. BPG-dependent PGAM subfamily.</text>
</comment>
<dbReference type="InterPro" id="IPR001345">
    <property type="entry name" value="PG/BPGM_mutase_AS"/>
</dbReference>
<gene>
    <name evidence="7" type="primary">pspA_1</name>
    <name evidence="7" type="ORF">CLLI_07100</name>
</gene>